<proteinExistence type="predicted"/>
<sequence length="139" mass="15525">MGNHRLSALIKVVVLRGSTDCRQKRGAIVKRVIKLEKRRMLSFDYHLYTHCTVLELWKSFGLGKRGEMANYYGIDFRVGSSCSGAYKAVGEASTVTSDASFLVSSSLPMEKTKKKAFHSREDGAILIASLYTKKNSIVR</sequence>
<comment type="caution">
    <text evidence="1">The sequence shown here is derived from an EMBL/GenBank/DDBJ whole genome shotgun (WGS) entry which is preliminary data.</text>
</comment>
<dbReference type="EMBL" id="JAOYFB010000002">
    <property type="protein sequence ID" value="KAK4008742.1"/>
    <property type="molecule type" value="Genomic_DNA"/>
</dbReference>
<name>A0ABQ9Z768_9CRUS</name>
<keyword evidence="2" id="KW-1185">Reference proteome</keyword>
<organism evidence="1 2">
    <name type="scientific">Daphnia magna</name>
    <dbReference type="NCBI Taxonomy" id="35525"/>
    <lineage>
        <taxon>Eukaryota</taxon>
        <taxon>Metazoa</taxon>
        <taxon>Ecdysozoa</taxon>
        <taxon>Arthropoda</taxon>
        <taxon>Crustacea</taxon>
        <taxon>Branchiopoda</taxon>
        <taxon>Diplostraca</taxon>
        <taxon>Cladocera</taxon>
        <taxon>Anomopoda</taxon>
        <taxon>Daphniidae</taxon>
        <taxon>Daphnia</taxon>
    </lineage>
</organism>
<reference evidence="1 2" key="1">
    <citation type="journal article" date="2023" name="Nucleic Acids Res.">
        <title>The hologenome of Daphnia magna reveals possible DNA methylation and microbiome-mediated evolution of the host genome.</title>
        <authorList>
            <person name="Chaturvedi A."/>
            <person name="Li X."/>
            <person name="Dhandapani V."/>
            <person name="Marshall H."/>
            <person name="Kissane S."/>
            <person name="Cuenca-Cambronero M."/>
            <person name="Asole G."/>
            <person name="Calvet F."/>
            <person name="Ruiz-Romero M."/>
            <person name="Marangio P."/>
            <person name="Guigo R."/>
            <person name="Rago D."/>
            <person name="Mirbahai L."/>
            <person name="Eastwood N."/>
            <person name="Colbourne J.K."/>
            <person name="Zhou J."/>
            <person name="Mallon E."/>
            <person name="Orsini L."/>
        </authorList>
    </citation>
    <scope>NUCLEOTIDE SEQUENCE [LARGE SCALE GENOMIC DNA]</scope>
    <source>
        <strain evidence="1">LRV0_1</strain>
    </source>
</reference>
<evidence type="ECO:0000313" key="1">
    <source>
        <dbReference type="EMBL" id="KAK4008742.1"/>
    </source>
</evidence>
<gene>
    <name evidence="1" type="ORF">OUZ56_013875</name>
</gene>
<accession>A0ABQ9Z768</accession>
<dbReference type="Proteomes" id="UP001234178">
    <property type="component" value="Unassembled WGS sequence"/>
</dbReference>
<evidence type="ECO:0000313" key="2">
    <source>
        <dbReference type="Proteomes" id="UP001234178"/>
    </source>
</evidence>
<protein>
    <submittedName>
        <fullName evidence="1">Uncharacterized protein</fullName>
    </submittedName>
</protein>